<evidence type="ECO:0000256" key="3">
    <source>
        <dbReference type="ARBA" id="ARBA00022448"/>
    </source>
</evidence>
<keyword evidence="6 10" id="KW-0067">ATP-binding</keyword>
<dbReference type="GO" id="GO:0016887">
    <property type="term" value="F:ATP hydrolysis activity"/>
    <property type="evidence" value="ECO:0007669"/>
    <property type="project" value="InterPro"/>
</dbReference>
<evidence type="ECO:0000256" key="4">
    <source>
        <dbReference type="ARBA" id="ARBA00022475"/>
    </source>
</evidence>
<feature type="domain" description="ABC transporter" evidence="9">
    <location>
        <begin position="393"/>
        <end position="622"/>
    </location>
</feature>
<evidence type="ECO:0000256" key="2">
    <source>
        <dbReference type="ARBA" id="ARBA00005417"/>
    </source>
</evidence>
<keyword evidence="11" id="KW-1185">Reference proteome</keyword>
<dbReference type="SMART" id="SM00382">
    <property type="entry name" value="AAA"/>
    <property type="match status" value="2"/>
</dbReference>
<evidence type="ECO:0000256" key="1">
    <source>
        <dbReference type="ARBA" id="ARBA00004202"/>
    </source>
</evidence>
<dbReference type="InterPro" id="IPR003439">
    <property type="entry name" value="ABC_transporter-like_ATP-bd"/>
</dbReference>
<evidence type="ECO:0000313" key="10">
    <source>
        <dbReference type="EMBL" id="SDP08605.1"/>
    </source>
</evidence>
<accession>A0A1H0PVB3</accession>
<dbReference type="Proteomes" id="UP000199341">
    <property type="component" value="Unassembled WGS sequence"/>
</dbReference>
<evidence type="ECO:0000313" key="11">
    <source>
        <dbReference type="Proteomes" id="UP000199341"/>
    </source>
</evidence>
<dbReference type="InterPro" id="IPR017871">
    <property type="entry name" value="ABC_transporter-like_CS"/>
</dbReference>
<keyword evidence="3" id="KW-0813">Transport</keyword>
<dbReference type="InterPro" id="IPR050388">
    <property type="entry name" value="ABC_Ni/Peptide_Import"/>
</dbReference>
<reference evidence="10 11" key="1">
    <citation type="submission" date="2016-10" db="EMBL/GenBank/DDBJ databases">
        <authorList>
            <person name="de Groot N.N."/>
        </authorList>
    </citation>
    <scope>NUCLEOTIDE SEQUENCE [LARGE SCALE GENOMIC DNA]</scope>
    <source>
        <strain evidence="10 11">CGMCC 4.2022</strain>
    </source>
</reference>
<dbReference type="PROSITE" id="PS50893">
    <property type="entry name" value="ABC_TRANSPORTER_2"/>
    <property type="match status" value="2"/>
</dbReference>
<evidence type="ECO:0000256" key="6">
    <source>
        <dbReference type="ARBA" id="ARBA00022840"/>
    </source>
</evidence>
<dbReference type="SUPFAM" id="SSF52540">
    <property type="entry name" value="P-loop containing nucleoside triphosphate hydrolases"/>
    <property type="match status" value="2"/>
</dbReference>
<dbReference type="InterPro" id="IPR027417">
    <property type="entry name" value="P-loop_NTPase"/>
</dbReference>
<dbReference type="Pfam" id="PF00005">
    <property type="entry name" value="ABC_tran"/>
    <property type="match status" value="2"/>
</dbReference>
<evidence type="ECO:0000256" key="7">
    <source>
        <dbReference type="ARBA" id="ARBA00023136"/>
    </source>
</evidence>
<name>A0A1H0PVB3_9ACTN</name>
<feature type="region of interest" description="Disordered" evidence="8">
    <location>
        <begin position="1"/>
        <end position="37"/>
    </location>
</feature>
<gene>
    <name evidence="10" type="ORF">SAMN05216259_1178</name>
</gene>
<dbReference type="InterPro" id="IPR003593">
    <property type="entry name" value="AAA+_ATPase"/>
</dbReference>
<dbReference type="Gene3D" id="3.40.50.300">
    <property type="entry name" value="P-loop containing nucleotide triphosphate hydrolases"/>
    <property type="match status" value="2"/>
</dbReference>
<dbReference type="AlphaFoldDB" id="A0A1H0PVB3"/>
<evidence type="ECO:0000259" key="9">
    <source>
        <dbReference type="PROSITE" id="PS50893"/>
    </source>
</evidence>
<dbReference type="RefSeq" id="WP_093787626.1">
    <property type="nucleotide sequence ID" value="NZ_FNIE01000017.1"/>
</dbReference>
<keyword evidence="7" id="KW-0472">Membrane</keyword>
<dbReference type="InterPro" id="IPR013563">
    <property type="entry name" value="Oligopep_ABC_C"/>
</dbReference>
<proteinExistence type="inferred from homology"/>
<dbReference type="Pfam" id="PF08352">
    <property type="entry name" value="oligo_HPY"/>
    <property type="match status" value="2"/>
</dbReference>
<evidence type="ECO:0000256" key="5">
    <source>
        <dbReference type="ARBA" id="ARBA00022741"/>
    </source>
</evidence>
<organism evidence="10 11">
    <name type="scientific">Actinacidiphila guanduensis</name>
    <dbReference type="NCBI Taxonomy" id="310781"/>
    <lineage>
        <taxon>Bacteria</taxon>
        <taxon>Bacillati</taxon>
        <taxon>Actinomycetota</taxon>
        <taxon>Actinomycetes</taxon>
        <taxon>Kitasatosporales</taxon>
        <taxon>Streptomycetaceae</taxon>
        <taxon>Actinacidiphila</taxon>
    </lineage>
</organism>
<dbReference type="PROSITE" id="PS00211">
    <property type="entry name" value="ABC_TRANSPORTER_1"/>
    <property type="match status" value="1"/>
</dbReference>
<dbReference type="PANTHER" id="PTHR43297">
    <property type="entry name" value="OLIGOPEPTIDE TRANSPORT ATP-BINDING PROTEIN APPD"/>
    <property type="match status" value="1"/>
</dbReference>
<dbReference type="CDD" id="cd03257">
    <property type="entry name" value="ABC_NikE_OppD_transporters"/>
    <property type="match status" value="2"/>
</dbReference>
<dbReference type="STRING" id="310781.SAMN05216259_1178"/>
<keyword evidence="5" id="KW-0547">Nucleotide-binding</keyword>
<dbReference type="GO" id="GO:0005524">
    <property type="term" value="F:ATP binding"/>
    <property type="evidence" value="ECO:0007669"/>
    <property type="project" value="UniProtKB-KW"/>
</dbReference>
<dbReference type="GO" id="GO:0015833">
    <property type="term" value="P:peptide transport"/>
    <property type="evidence" value="ECO:0007669"/>
    <property type="project" value="InterPro"/>
</dbReference>
<keyword evidence="4" id="KW-1003">Cell membrane</keyword>
<feature type="compositionally biased region" description="Low complexity" evidence="8">
    <location>
        <begin position="20"/>
        <end position="37"/>
    </location>
</feature>
<feature type="domain" description="ABC transporter" evidence="9">
    <location>
        <begin position="42"/>
        <end position="282"/>
    </location>
</feature>
<dbReference type="OrthoDB" id="4008250at2"/>
<evidence type="ECO:0000256" key="8">
    <source>
        <dbReference type="SAM" id="MobiDB-lite"/>
    </source>
</evidence>
<dbReference type="EMBL" id="FNIE01000017">
    <property type="protein sequence ID" value="SDP08605.1"/>
    <property type="molecule type" value="Genomic_DNA"/>
</dbReference>
<dbReference type="PANTHER" id="PTHR43297:SF2">
    <property type="entry name" value="DIPEPTIDE TRANSPORT ATP-BINDING PROTEIN DPPD"/>
    <property type="match status" value="1"/>
</dbReference>
<sequence>MSAHDLPTPGTARAPGPEPGAASRSGSATAPAAGTAGPVASVRGLSVSLQRQGVRSPVLRGVDLDIAPGEIVGLVGESGSGKSVLAMTMLGLLPRSARPVITGSVHAAGTDMLHGTPAQLRAVRRSRLGVIFQDPMTSLNPTMRIGRQITEVTGDSGEAVTLLGAVRVPEPARRMRAFPHELSGGLRQRVMAAIALTGRPRLIVADEPTTALDVTVQAQLLALLADLRREFGCSVLFITHDLAVAAQITDRIAVLYQGRVAEIGPSAQLLHHPTHPYTAGLLGSRLSLSTPRTGALPTLPADGVPVAERLRGCAYHTRCPLVLDRCASQQPPATPVEGTGVLRACWRDSTAVRDIHRAVVPAEGLAAHAGPLGAVHPSPGGSGKPAADLAVEVRALGCRFHSRSGFEPRHTVDALQGVDLDVRAGEALSIVGESGSGKSTLLRVIAGLTRPTAGTVVLRGTAQMVFQDAGSSLTPWLTVGALLRERLRAAKVPPAEAARRTEEVLAAMGLPASVLKVRPGELSGGQRQRVALARAVVVPPTVLLCDEPTSALDASLAASVLNLIREMRRELAMTVVFVTHDLAVARLMGDRIAVMAQGRLVEQGDAHDIVTAPADPRTRALLDAVPRIDVPAARPATGPADRPEAAR</sequence>
<comment type="subcellular location">
    <subcellularLocation>
        <location evidence="1">Cell membrane</location>
        <topology evidence="1">Peripheral membrane protein</topology>
    </subcellularLocation>
</comment>
<comment type="similarity">
    <text evidence="2">Belongs to the ABC transporter superfamily.</text>
</comment>
<dbReference type="GO" id="GO:0005886">
    <property type="term" value="C:plasma membrane"/>
    <property type="evidence" value="ECO:0007669"/>
    <property type="project" value="UniProtKB-SubCell"/>
</dbReference>
<dbReference type="NCBIfam" id="TIGR01727">
    <property type="entry name" value="oligo_HPY"/>
    <property type="match status" value="1"/>
</dbReference>
<protein>
    <submittedName>
        <fullName evidence="10">Peptide/nickel transport system ATP-binding protein</fullName>
    </submittedName>
</protein>